<reference evidence="1" key="1">
    <citation type="submission" date="2021-02" db="EMBL/GenBank/DDBJ databases">
        <authorList>
            <person name="Nowell W R."/>
        </authorList>
    </citation>
    <scope>NUCLEOTIDE SEQUENCE</scope>
</reference>
<dbReference type="Proteomes" id="UP000663856">
    <property type="component" value="Unassembled WGS sequence"/>
</dbReference>
<protein>
    <submittedName>
        <fullName evidence="1">Uncharacterized protein</fullName>
    </submittedName>
</protein>
<feature type="non-terminal residue" evidence="1">
    <location>
        <position position="52"/>
    </location>
</feature>
<sequence length="52" mass="6004">MCVPTEYGDFQGCFLPVHPRSVGRNDSHEMFDLNRNRIFHQDISLKSNSPLP</sequence>
<comment type="caution">
    <text evidence="1">The sequence shown here is derived from an EMBL/GenBank/DDBJ whole genome shotgun (WGS) entry which is preliminary data.</text>
</comment>
<organism evidence="1 2">
    <name type="scientific">Rotaria magnacalcarata</name>
    <dbReference type="NCBI Taxonomy" id="392030"/>
    <lineage>
        <taxon>Eukaryota</taxon>
        <taxon>Metazoa</taxon>
        <taxon>Spiralia</taxon>
        <taxon>Gnathifera</taxon>
        <taxon>Rotifera</taxon>
        <taxon>Eurotatoria</taxon>
        <taxon>Bdelloidea</taxon>
        <taxon>Philodinida</taxon>
        <taxon>Philodinidae</taxon>
        <taxon>Rotaria</taxon>
    </lineage>
</organism>
<evidence type="ECO:0000313" key="2">
    <source>
        <dbReference type="Proteomes" id="UP000663856"/>
    </source>
</evidence>
<evidence type="ECO:0000313" key="1">
    <source>
        <dbReference type="EMBL" id="CAF2057093.1"/>
    </source>
</evidence>
<proteinExistence type="predicted"/>
<accession>A0A816Q3E2</accession>
<gene>
    <name evidence="1" type="ORF">WKI299_LOCUS11399</name>
</gene>
<dbReference type="AlphaFoldDB" id="A0A816Q3E2"/>
<dbReference type="EMBL" id="CAJNRF010004186">
    <property type="protein sequence ID" value="CAF2057093.1"/>
    <property type="molecule type" value="Genomic_DNA"/>
</dbReference>
<name>A0A816Q3E2_9BILA</name>